<dbReference type="KEGG" id="rai:RA0C_0190"/>
<keyword evidence="1" id="KW-1133">Transmembrane helix</keyword>
<evidence type="ECO:0000313" key="2">
    <source>
        <dbReference type="EMBL" id="AFD55202.1"/>
    </source>
</evidence>
<keyword evidence="1" id="KW-0472">Membrane</keyword>
<gene>
    <name evidence="2" type="ORF">RA0C_0190</name>
</gene>
<organism evidence="2 3">
    <name type="scientific">Riemerella anatipestifer (strain ATCC 11845 / DSM 15868 / JCM 9532 / NCTC 11014)</name>
    <dbReference type="NCBI Taxonomy" id="693978"/>
    <lineage>
        <taxon>Bacteria</taxon>
        <taxon>Pseudomonadati</taxon>
        <taxon>Bacteroidota</taxon>
        <taxon>Flavobacteriia</taxon>
        <taxon>Flavobacteriales</taxon>
        <taxon>Weeksellaceae</taxon>
        <taxon>Riemerella</taxon>
    </lineage>
</organism>
<feature type="transmembrane region" description="Helical" evidence="1">
    <location>
        <begin position="201"/>
        <end position="220"/>
    </location>
</feature>
<name>E4TED2_RIEAD</name>
<dbReference type="Proteomes" id="UP000010093">
    <property type="component" value="Chromosome"/>
</dbReference>
<proteinExistence type="predicted"/>
<protein>
    <submittedName>
        <fullName evidence="2">Uncharacterized protein</fullName>
    </submittedName>
</protein>
<evidence type="ECO:0000256" key="1">
    <source>
        <dbReference type="SAM" id="Phobius"/>
    </source>
</evidence>
<evidence type="ECO:0000313" key="3">
    <source>
        <dbReference type="Proteomes" id="UP000010093"/>
    </source>
</evidence>
<dbReference type="EMBL" id="CP003388">
    <property type="protein sequence ID" value="AFD55202.1"/>
    <property type="molecule type" value="Genomic_DNA"/>
</dbReference>
<dbReference type="PATRIC" id="fig|693978.17.peg.198"/>
<dbReference type="HOGENOM" id="CLU_1407810_0_0_10"/>
<dbReference type="AlphaFoldDB" id="E4TED2"/>
<accession>E4TED2</accession>
<sequence length="229" mass="26953">MLFTTIILFNLVVMKTHKKIYYVGGMISLIFTPVIFWIYVKPTYDNLSLRVLDLVLPYKAEIGEKTLEHIVIPIDGYKYDIVNVPKNFNDETEKNYLTLIEKIKNNNIDKTGIKFQLSDKNSYGDLVKLINLMLKANQDEFGLDTEKTNTFYMIHRKVESNEVICGGGIIGCEYSNEYLDENDYDYKHSNFFKIKYSPKETYYLILGYIILVYFSLNRMFRLNEKTLKK</sequence>
<feature type="transmembrane region" description="Helical" evidence="1">
    <location>
        <begin position="20"/>
        <end position="40"/>
    </location>
</feature>
<reference evidence="2 3" key="1">
    <citation type="journal article" date="2012" name="J. Bacteriol.">
        <title>Complete genome sequence of Riemerella anatipestifer reference strain.</title>
        <authorList>
            <person name="Wang X."/>
            <person name="Zhu D."/>
            <person name="Wang M."/>
            <person name="Cheng A."/>
            <person name="Jia R."/>
            <person name="Zhou Y."/>
            <person name="Chen Z."/>
            <person name="Luo Q."/>
            <person name="Liu F."/>
            <person name="Wang Y."/>
            <person name="Chen X.Y."/>
        </authorList>
    </citation>
    <scope>NUCLEOTIDE SEQUENCE [LARGE SCALE GENOMIC DNA]</scope>
    <source>
        <strain evidence="3">DSM 15868</strain>
    </source>
</reference>
<dbReference type="KEGG" id="ran:Riean_1988"/>
<keyword evidence="1" id="KW-0812">Transmembrane</keyword>